<dbReference type="PROSITE" id="PS50088">
    <property type="entry name" value="ANK_REPEAT"/>
    <property type="match status" value="1"/>
</dbReference>
<organism evidence="10">
    <name type="scientific">Amphimedon queenslandica</name>
    <name type="common">Sponge</name>
    <dbReference type="NCBI Taxonomy" id="400682"/>
    <lineage>
        <taxon>Eukaryota</taxon>
        <taxon>Metazoa</taxon>
        <taxon>Porifera</taxon>
        <taxon>Demospongiae</taxon>
        <taxon>Heteroscleromorpha</taxon>
        <taxon>Haplosclerida</taxon>
        <taxon>Niphatidae</taxon>
        <taxon>Amphimedon</taxon>
    </lineage>
</organism>
<keyword evidence="4 7" id="KW-0443">Lipid metabolism</keyword>
<dbReference type="OrthoDB" id="630895at2759"/>
<dbReference type="SMART" id="SM00248">
    <property type="entry name" value="ANK"/>
    <property type="match status" value="2"/>
</dbReference>
<dbReference type="AlphaFoldDB" id="A0A1X7VX97"/>
<keyword evidence="3 6" id="KW-0040">ANK repeat</keyword>
<keyword evidence="7" id="KW-0442">Lipid degradation</keyword>
<dbReference type="InParanoid" id="A0A1X7VX97"/>
<feature type="compositionally biased region" description="Polar residues" evidence="8">
    <location>
        <begin position="241"/>
        <end position="252"/>
    </location>
</feature>
<dbReference type="PROSITE" id="PS50297">
    <property type="entry name" value="ANK_REP_REGION"/>
    <property type="match status" value="1"/>
</dbReference>
<evidence type="ECO:0000313" key="10">
    <source>
        <dbReference type="EnsemblMetazoa" id="Aqu2.1.44033_001"/>
    </source>
</evidence>
<dbReference type="PROSITE" id="PS51635">
    <property type="entry name" value="PNPLA"/>
    <property type="match status" value="1"/>
</dbReference>
<protein>
    <recommendedName>
        <fullName evidence="1">phospholipase A2</fullName>
        <ecNumber evidence="1">3.1.1.4</ecNumber>
    </recommendedName>
</protein>
<feature type="short sequence motif" description="GXSXG" evidence="7">
    <location>
        <begin position="589"/>
        <end position="593"/>
    </location>
</feature>
<evidence type="ECO:0000256" key="6">
    <source>
        <dbReference type="PROSITE-ProRule" id="PRU00023"/>
    </source>
</evidence>
<dbReference type="InterPro" id="IPR047148">
    <property type="entry name" value="PLPL9"/>
</dbReference>
<evidence type="ECO:0000259" key="9">
    <source>
        <dbReference type="PROSITE" id="PS51635"/>
    </source>
</evidence>
<feature type="active site" description="Nucleophile" evidence="7">
    <location>
        <position position="591"/>
    </location>
</feature>
<dbReference type="PANTHER" id="PTHR24139:SF35">
    <property type="entry name" value="PNPLA DOMAIN-CONTAINING PROTEIN"/>
    <property type="match status" value="1"/>
</dbReference>
<reference evidence="10" key="2">
    <citation type="submission" date="2017-05" db="UniProtKB">
        <authorList>
            <consortium name="EnsemblMetazoa"/>
        </authorList>
    </citation>
    <scope>IDENTIFICATION</scope>
</reference>
<dbReference type="Gene3D" id="3.40.1090.10">
    <property type="entry name" value="Cytosolic phospholipase A2 catalytic domain"/>
    <property type="match status" value="1"/>
</dbReference>
<dbReference type="EnsemblMetazoa" id="XM_019993351.1">
    <property type="protein sequence ID" value="XP_019848910.1"/>
    <property type="gene ID" value="LOC109580312"/>
</dbReference>
<dbReference type="EC" id="3.1.1.4" evidence="1"/>
<feature type="domain" description="PNPLA" evidence="9">
    <location>
        <begin position="553"/>
        <end position="717"/>
    </location>
</feature>
<dbReference type="Gene3D" id="1.25.40.20">
    <property type="entry name" value="Ankyrin repeat-containing domain"/>
    <property type="match status" value="1"/>
</dbReference>
<evidence type="ECO:0000313" key="11">
    <source>
        <dbReference type="Proteomes" id="UP000007879"/>
    </source>
</evidence>
<dbReference type="InterPro" id="IPR036770">
    <property type="entry name" value="Ankyrin_rpt-contain_sf"/>
</dbReference>
<reference evidence="11" key="1">
    <citation type="journal article" date="2010" name="Nature">
        <title>The Amphimedon queenslandica genome and the evolution of animal complexity.</title>
        <authorList>
            <person name="Srivastava M."/>
            <person name="Simakov O."/>
            <person name="Chapman J."/>
            <person name="Fahey B."/>
            <person name="Gauthier M.E."/>
            <person name="Mitros T."/>
            <person name="Richards G.S."/>
            <person name="Conaco C."/>
            <person name="Dacre M."/>
            <person name="Hellsten U."/>
            <person name="Larroux C."/>
            <person name="Putnam N.H."/>
            <person name="Stanke M."/>
            <person name="Adamska M."/>
            <person name="Darling A."/>
            <person name="Degnan S.M."/>
            <person name="Oakley T.H."/>
            <person name="Plachetzki D.C."/>
            <person name="Zhai Y."/>
            <person name="Adamski M."/>
            <person name="Calcino A."/>
            <person name="Cummins S.F."/>
            <person name="Goodstein D.M."/>
            <person name="Harris C."/>
            <person name="Jackson D.J."/>
            <person name="Leys S.P."/>
            <person name="Shu S."/>
            <person name="Woodcroft B.J."/>
            <person name="Vervoort M."/>
            <person name="Kosik K.S."/>
            <person name="Manning G."/>
            <person name="Degnan B.M."/>
            <person name="Rokhsar D.S."/>
        </authorList>
    </citation>
    <scope>NUCLEOTIDE SEQUENCE [LARGE SCALE GENOMIC DNA]</scope>
</reference>
<dbReference type="GO" id="GO:0005739">
    <property type="term" value="C:mitochondrion"/>
    <property type="evidence" value="ECO:0007669"/>
    <property type="project" value="TreeGrafter"/>
</dbReference>
<feature type="short sequence motif" description="GXGXXG" evidence="7">
    <location>
        <begin position="557"/>
        <end position="562"/>
    </location>
</feature>
<evidence type="ECO:0000256" key="2">
    <source>
        <dbReference type="ARBA" id="ARBA00022737"/>
    </source>
</evidence>
<dbReference type="eggNOG" id="KOG0513">
    <property type="taxonomic scope" value="Eukaryota"/>
</dbReference>
<gene>
    <name evidence="10" type="primary">109580312</name>
</gene>
<evidence type="ECO:0000256" key="3">
    <source>
        <dbReference type="ARBA" id="ARBA00023043"/>
    </source>
</evidence>
<dbReference type="PANTHER" id="PTHR24139">
    <property type="entry name" value="CALCIUM-INDEPENDENT PHOSPHOLIPASE A2"/>
    <property type="match status" value="1"/>
</dbReference>
<evidence type="ECO:0000256" key="5">
    <source>
        <dbReference type="ARBA" id="ARBA00023422"/>
    </source>
</evidence>
<comment type="catalytic activity">
    <reaction evidence="5">
        <text>a 1,2-diacyl-sn-glycero-3-phosphocholine + H2O = a 1-acyl-sn-glycero-3-phosphocholine + a fatty acid + H(+)</text>
        <dbReference type="Rhea" id="RHEA:15801"/>
        <dbReference type="ChEBI" id="CHEBI:15377"/>
        <dbReference type="ChEBI" id="CHEBI:15378"/>
        <dbReference type="ChEBI" id="CHEBI:28868"/>
        <dbReference type="ChEBI" id="CHEBI:57643"/>
        <dbReference type="ChEBI" id="CHEBI:58168"/>
        <dbReference type="EC" id="3.1.1.4"/>
    </reaction>
    <physiologicalReaction direction="left-to-right" evidence="5">
        <dbReference type="Rhea" id="RHEA:15802"/>
    </physiologicalReaction>
</comment>
<proteinExistence type="predicted"/>
<dbReference type="GO" id="GO:2000304">
    <property type="term" value="P:positive regulation of ceramide biosynthetic process"/>
    <property type="evidence" value="ECO:0007669"/>
    <property type="project" value="TreeGrafter"/>
</dbReference>
<feature type="active site" description="Proton acceptor" evidence="7">
    <location>
        <position position="704"/>
    </location>
</feature>
<dbReference type="SUPFAM" id="SSF48403">
    <property type="entry name" value="Ankyrin repeat"/>
    <property type="match status" value="1"/>
</dbReference>
<evidence type="ECO:0000256" key="4">
    <source>
        <dbReference type="ARBA" id="ARBA00023098"/>
    </source>
</evidence>
<dbReference type="Pfam" id="PF01734">
    <property type="entry name" value="Patatin"/>
    <property type="match status" value="1"/>
</dbReference>
<feature type="region of interest" description="Disordered" evidence="8">
    <location>
        <begin position="241"/>
        <end position="264"/>
    </location>
</feature>
<dbReference type="SUPFAM" id="SSF52151">
    <property type="entry name" value="FabD/lysophospholipase-like"/>
    <property type="match status" value="1"/>
</dbReference>
<dbReference type="Proteomes" id="UP000007879">
    <property type="component" value="Unassembled WGS sequence"/>
</dbReference>
<sequence length="858" mass="95766">MLRPWRELESLYNSELPLRRCRSSTGICLSVSDFEDSSGEEEEEELEEERVKYNGPSAVVADLLHMPPKRHYFKKHSNSVGSGGDTQNLNIDFVRQNKNEYFISVEEPDYFRNGFEEITDIQGTEEVDGKGRVTFQSSNGVEERDSMTDEEEIETDGRRVAMDGGRDAAAEKLSSSPYFSQKLTGFSMSSFTTSAAVRPTKLIPNGASVAPSTLVASSSSSSTTVSVVSNGIEESGIFKNNDVTAGDQSANTGPPIRRKSPKSPQTALLYQKQSSTITSTVTGLTSNAEGLGARHRLMRPESREITLCLDLARKEEEKKTQKKKLEALMETEKKFMTLPLQKSKSNELHKAKSIKNLRKMLTNPEIDPNATDHHHDTPLHTFVRKSKNDLLVALLTSSKGVRIDERDGDFNTPLHIAARKGEKLIIRTLIAFGADLSALDAHNQTPIDLAKGKIKEKIKSFAVKPKIMSPARPRGFSVLSQNLPCAPETIGFYLSWRREARLCLDMENEITRMLKEEEHNDISQAAAGFMQLGDVYKWRKTRVGQAVPGNSILFLDGGGMRGLMSIEILMDIEERTGQRIIDLFDWIVGTSTGGIIALALVYGHMTLSDIRDMYIKIAPDVFGGSIFQAGNRSEAMEKVMMEIFKDTKMKDIREPKVMITAVSMGNLEVEFFDNFSHDDVPVWMAARATSAAPMYFTSFNGYVDGGVKANNPSEFAMSKIRDYHDTKSMEQPHFSVAVSVGTGHIHNPKKKVSGNLNPTSLFTPKNMLDLLLNAVSGSEEVSRKFANQCKEVGTKYYRFNPFLEQEISANETDSKKLVKLINKAKLYLLEQDVLALLLQMYHTFQELDYLGESVTDFF</sequence>
<accession>A0A1X7VX97</accession>
<name>A0A1X7VX97_AMPQE</name>
<evidence type="ECO:0000256" key="1">
    <source>
        <dbReference type="ARBA" id="ARBA00013278"/>
    </source>
</evidence>
<evidence type="ECO:0000256" key="8">
    <source>
        <dbReference type="SAM" id="MobiDB-lite"/>
    </source>
</evidence>
<dbReference type="EnsemblMetazoa" id="Aqu2.1.44033_001">
    <property type="protein sequence ID" value="Aqu2.1.44033_001"/>
    <property type="gene ID" value="Aqu2.1.44033"/>
</dbReference>
<dbReference type="KEGG" id="aqu:109580312"/>
<dbReference type="InterPro" id="IPR002641">
    <property type="entry name" value="PNPLA_dom"/>
</dbReference>
<feature type="repeat" description="ANK" evidence="6">
    <location>
        <begin position="409"/>
        <end position="441"/>
    </location>
</feature>
<dbReference type="Pfam" id="PF12796">
    <property type="entry name" value="Ank_2"/>
    <property type="match status" value="1"/>
</dbReference>
<keyword evidence="11" id="KW-1185">Reference proteome</keyword>
<dbReference type="GO" id="GO:0052816">
    <property type="term" value="F:long-chain fatty acyl-CoA hydrolase activity"/>
    <property type="evidence" value="ECO:0007669"/>
    <property type="project" value="TreeGrafter"/>
</dbReference>
<feature type="short sequence motif" description="DGA/G" evidence="7">
    <location>
        <begin position="704"/>
        <end position="706"/>
    </location>
</feature>
<evidence type="ECO:0000256" key="7">
    <source>
        <dbReference type="PROSITE-ProRule" id="PRU01161"/>
    </source>
</evidence>
<keyword evidence="2" id="KW-0677">Repeat</keyword>
<dbReference type="InterPro" id="IPR002110">
    <property type="entry name" value="Ankyrin_rpt"/>
</dbReference>
<keyword evidence="7" id="KW-0378">Hydrolase</keyword>
<dbReference type="GO" id="GO:0047499">
    <property type="term" value="F:calcium-independent phospholipase A2 activity"/>
    <property type="evidence" value="ECO:0007669"/>
    <property type="project" value="InterPro"/>
</dbReference>
<dbReference type="InterPro" id="IPR016035">
    <property type="entry name" value="Acyl_Trfase/lysoPLipase"/>
</dbReference>
<dbReference type="GO" id="GO:0016042">
    <property type="term" value="P:lipid catabolic process"/>
    <property type="evidence" value="ECO:0007669"/>
    <property type="project" value="UniProtKB-UniRule"/>
</dbReference>